<accession>A0A0E9VEY1</accession>
<name>A0A0E9VEY1_ANGAN</name>
<organism evidence="1">
    <name type="scientific">Anguilla anguilla</name>
    <name type="common">European freshwater eel</name>
    <name type="synonym">Muraena anguilla</name>
    <dbReference type="NCBI Taxonomy" id="7936"/>
    <lineage>
        <taxon>Eukaryota</taxon>
        <taxon>Metazoa</taxon>
        <taxon>Chordata</taxon>
        <taxon>Craniata</taxon>
        <taxon>Vertebrata</taxon>
        <taxon>Euteleostomi</taxon>
        <taxon>Actinopterygii</taxon>
        <taxon>Neopterygii</taxon>
        <taxon>Teleostei</taxon>
        <taxon>Anguilliformes</taxon>
        <taxon>Anguillidae</taxon>
        <taxon>Anguilla</taxon>
    </lineage>
</organism>
<proteinExistence type="predicted"/>
<dbReference type="EMBL" id="GBXM01031883">
    <property type="protein sequence ID" value="JAH76694.1"/>
    <property type="molecule type" value="Transcribed_RNA"/>
</dbReference>
<reference evidence="1" key="2">
    <citation type="journal article" date="2015" name="Fish Shellfish Immunol.">
        <title>Early steps in the European eel (Anguilla anguilla)-Vibrio vulnificus interaction in the gills: Role of the RtxA13 toxin.</title>
        <authorList>
            <person name="Callol A."/>
            <person name="Pajuelo D."/>
            <person name="Ebbesson L."/>
            <person name="Teles M."/>
            <person name="MacKenzie S."/>
            <person name="Amaro C."/>
        </authorList>
    </citation>
    <scope>NUCLEOTIDE SEQUENCE</scope>
</reference>
<sequence length="29" mass="3374">MQISRQGFHPRATHKLKGSFYLCKCKHGN</sequence>
<protein>
    <submittedName>
        <fullName evidence="1">Uncharacterized protein</fullName>
    </submittedName>
</protein>
<reference evidence="1" key="1">
    <citation type="submission" date="2014-11" db="EMBL/GenBank/DDBJ databases">
        <authorList>
            <person name="Amaro Gonzalez C."/>
        </authorList>
    </citation>
    <scope>NUCLEOTIDE SEQUENCE</scope>
</reference>
<dbReference type="AlphaFoldDB" id="A0A0E9VEY1"/>
<evidence type="ECO:0000313" key="1">
    <source>
        <dbReference type="EMBL" id="JAH76694.1"/>
    </source>
</evidence>